<evidence type="ECO:0000313" key="3">
    <source>
        <dbReference type="RefSeq" id="XP_028145470.1"/>
    </source>
</evidence>
<keyword evidence="2" id="KW-0732">Signal</keyword>
<protein>
    <submittedName>
        <fullName evidence="3">Uncharacterized protein LOC114339043</fullName>
    </submittedName>
</protein>
<feature type="signal peptide" evidence="2">
    <location>
        <begin position="1"/>
        <end position="24"/>
    </location>
</feature>
<organism evidence="3">
    <name type="scientific">Diabrotica virgifera virgifera</name>
    <name type="common">western corn rootworm</name>
    <dbReference type="NCBI Taxonomy" id="50390"/>
    <lineage>
        <taxon>Eukaryota</taxon>
        <taxon>Metazoa</taxon>
        <taxon>Ecdysozoa</taxon>
        <taxon>Arthropoda</taxon>
        <taxon>Hexapoda</taxon>
        <taxon>Insecta</taxon>
        <taxon>Pterygota</taxon>
        <taxon>Neoptera</taxon>
        <taxon>Endopterygota</taxon>
        <taxon>Coleoptera</taxon>
        <taxon>Polyphaga</taxon>
        <taxon>Cucujiformia</taxon>
        <taxon>Chrysomeloidea</taxon>
        <taxon>Chrysomelidae</taxon>
        <taxon>Galerucinae</taxon>
        <taxon>Diabroticina</taxon>
        <taxon>Diabroticites</taxon>
        <taxon>Diabrotica</taxon>
    </lineage>
</organism>
<reference evidence="3" key="1">
    <citation type="submission" date="2025-08" db="UniProtKB">
        <authorList>
            <consortium name="RefSeq"/>
        </authorList>
    </citation>
    <scope>IDENTIFICATION</scope>
    <source>
        <tissue evidence="3">Whole insect</tissue>
    </source>
</reference>
<dbReference type="AlphaFoldDB" id="A0A6P7GNV4"/>
<sequence length="153" mass="17276">MASEDMRILSFILLFVVILETTEASSFLLYKPLNTLIKPVEHAHHQRTHHTINQIHKNLLKNVLWDKLLDDQSDDSGISVEAATNVEDGKDGNIPIEDEDKTVELTGKLLEKLADHVKKVNNSILSPQHVKYQNSKSLNKKSKVTQNPKSEST</sequence>
<evidence type="ECO:0000256" key="2">
    <source>
        <dbReference type="SAM" id="SignalP"/>
    </source>
</evidence>
<name>A0A6P7GNV4_DIAVI</name>
<dbReference type="KEGG" id="dvv:114339043"/>
<dbReference type="InParanoid" id="A0A6P7GNV4"/>
<proteinExistence type="predicted"/>
<gene>
    <name evidence="3" type="primary">LOC114339043</name>
</gene>
<dbReference type="RefSeq" id="XP_028145470.1">
    <property type="nucleotide sequence ID" value="XM_028289669.1"/>
</dbReference>
<feature type="compositionally biased region" description="Polar residues" evidence="1">
    <location>
        <begin position="125"/>
        <end position="137"/>
    </location>
</feature>
<feature type="chain" id="PRO_5028021495" evidence="2">
    <location>
        <begin position="25"/>
        <end position="153"/>
    </location>
</feature>
<accession>A0A6P7GNV4</accession>
<feature type="compositionally biased region" description="Polar residues" evidence="1">
    <location>
        <begin position="144"/>
        <end position="153"/>
    </location>
</feature>
<feature type="region of interest" description="Disordered" evidence="1">
    <location>
        <begin position="125"/>
        <end position="153"/>
    </location>
</feature>
<evidence type="ECO:0000256" key="1">
    <source>
        <dbReference type="SAM" id="MobiDB-lite"/>
    </source>
</evidence>